<dbReference type="OrthoDB" id="5215637at2759"/>
<keyword evidence="3" id="KW-0732">Signal</keyword>
<feature type="transmembrane region" description="Helical" evidence="2">
    <location>
        <begin position="223"/>
        <end position="246"/>
    </location>
</feature>
<evidence type="ECO:0000313" key="4">
    <source>
        <dbReference type="EMBL" id="OTA04967.1"/>
    </source>
</evidence>
<comment type="caution">
    <text evidence="4">The sequence shown here is derived from an EMBL/GenBank/DDBJ whole genome shotgun (WGS) entry which is preliminary data.</text>
</comment>
<evidence type="ECO:0008006" key="6">
    <source>
        <dbReference type="Google" id="ProtNLM"/>
    </source>
</evidence>
<gene>
    <name evidence="4" type="ORF">A9Z42_0055550</name>
</gene>
<feature type="signal peptide" evidence="3">
    <location>
        <begin position="1"/>
        <end position="22"/>
    </location>
</feature>
<accession>A0A2H2ZB58</accession>
<dbReference type="EMBL" id="LFMI01000556">
    <property type="protein sequence ID" value="OTA04967.1"/>
    <property type="molecule type" value="Genomic_DNA"/>
</dbReference>
<protein>
    <recommendedName>
        <fullName evidence="6">HFB protein</fullName>
    </recommendedName>
</protein>
<feature type="region of interest" description="Disordered" evidence="1">
    <location>
        <begin position="280"/>
        <end position="311"/>
    </location>
</feature>
<evidence type="ECO:0000313" key="5">
    <source>
        <dbReference type="Proteomes" id="UP000219286"/>
    </source>
</evidence>
<evidence type="ECO:0000256" key="3">
    <source>
        <dbReference type="SAM" id="SignalP"/>
    </source>
</evidence>
<keyword evidence="2" id="KW-1133">Transmembrane helix</keyword>
<evidence type="ECO:0000256" key="2">
    <source>
        <dbReference type="SAM" id="Phobius"/>
    </source>
</evidence>
<feature type="chain" id="PRO_5013890800" description="HFB protein" evidence="3">
    <location>
        <begin position="23"/>
        <end position="311"/>
    </location>
</feature>
<feature type="compositionally biased region" description="Low complexity" evidence="1">
    <location>
        <begin position="158"/>
        <end position="213"/>
    </location>
</feature>
<dbReference type="Proteomes" id="UP000219286">
    <property type="component" value="Unassembled WGS sequence"/>
</dbReference>
<sequence length="311" mass="31912">MAIISKFFSLTLLALLVTQSSSLCFYPDGTPAPGDVPCTDSTANSVCCGTGYACLSNGICQATGDELKKPGATEFVRGSCTDKTFRSSSCPSFCGTPGQDNVGGGEGMAKCDNTKQDLYWCINAANIALQEKEDPCSDQDAVVFFPGTPTVLTTINVAPKPTSTSTSTSTTSIPTTMATSTSSSSASPTSTGSPNTATSTSTPTSQAETSPATEQKKSSNAGVIGGAVGGSLGGIAVIGILAFIFLRRRRGGSSKATVHEMDYTPVEPKPSPSVVVDPTQAYGGGVVHEVPGSYYAPPKEQRQEPPMELPA</sequence>
<organism evidence="4 5">
    <name type="scientific">Trichoderma parareesei</name>
    <name type="common">Filamentous fungus</name>
    <dbReference type="NCBI Taxonomy" id="858221"/>
    <lineage>
        <taxon>Eukaryota</taxon>
        <taxon>Fungi</taxon>
        <taxon>Dikarya</taxon>
        <taxon>Ascomycota</taxon>
        <taxon>Pezizomycotina</taxon>
        <taxon>Sordariomycetes</taxon>
        <taxon>Hypocreomycetidae</taxon>
        <taxon>Hypocreales</taxon>
        <taxon>Hypocreaceae</taxon>
        <taxon>Trichoderma</taxon>
    </lineage>
</organism>
<proteinExistence type="predicted"/>
<evidence type="ECO:0000256" key="1">
    <source>
        <dbReference type="SAM" id="MobiDB-lite"/>
    </source>
</evidence>
<reference evidence="4 5" key="1">
    <citation type="journal article" date="2015" name="Genome Announc.">
        <title>Genome sequence and annotation of Trichoderma parareesei, the ancestor of the cellulase producer Trichoderma reesei.</title>
        <authorList>
            <person name="Yang D."/>
            <person name="Pomraning K."/>
            <person name="Kopchinskiy A."/>
            <person name="Karimi Aghcheh R."/>
            <person name="Atanasova L."/>
            <person name="Chenthamara K."/>
            <person name="Baker S.E."/>
            <person name="Zhang R."/>
            <person name="Shen Q."/>
            <person name="Freitag M."/>
            <person name="Kubicek C.P."/>
            <person name="Druzhinina I.S."/>
        </authorList>
    </citation>
    <scope>NUCLEOTIDE SEQUENCE [LARGE SCALE GENOMIC DNA]</scope>
    <source>
        <strain evidence="4 5">CBS 125925</strain>
    </source>
</reference>
<name>A0A2H2ZB58_TRIPA</name>
<dbReference type="AlphaFoldDB" id="A0A2H2ZB58"/>
<feature type="region of interest" description="Disordered" evidence="1">
    <location>
        <begin position="154"/>
        <end position="221"/>
    </location>
</feature>
<keyword evidence="5" id="KW-1185">Reference proteome</keyword>
<keyword evidence="2" id="KW-0472">Membrane</keyword>
<keyword evidence="2" id="KW-0812">Transmembrane</keyword>